<evidence type="ECO:0000313" key="2">
    <source>
        <dbReference type="Proteomes" id="UP001151478"/>
    </source>
</evidence>
<sequence>MISQNSIIFDQISTKDGLSQGDVNSIYQDNKGFMWFGTHDGLNKYNGYVFLITQKVLIVI</sequence>
<organism evidence="1 2">
    <name type="scientific">Polaribacter ponticola</name>
    <dbReference type="NCBI Taxonomy" id="2978475"/>
    <lineage>
        <taxon>Bacteria</taxon>
        <taxon>Pseudomonadati</taxon>
        <taxon>Bacteroidota</taxon>
        <taxon>Flavobacteriia</taxon>
        <taxon>Flavobacteriales</taxon>
        <taxon>Flavobacteriaceae</taxon>
    </lineage>
</organism>
<protein>
    <submittedName>
        <fullName evidence="1">Two-component regulator propeller domain-containing protein</fullName>
    </submittedName>
</protein>
<dbReference type="Gene3D" id="2.130.10.10">
    <property type="entry name" value="YVTN repeat-like/Quinoprotein amine dehydrogenase"/>
    <property type="match status" value="1"/>
</dbReference>
<accession>A0ABT5S7R0</accession>
<dbReference type="RefSeq" id="WP_265724771.1">
    <property type="nucleotide sequence ID" value="NZ_JAOSLC020000003.1"/>
</dbReference>
<dbReference type="Proteomes" id="UP001151478">
    <property type="component" value="Unassembled WGS sequence"/>
</dbReference>
<comment type="caution">
    <text evidence="1">The sequence shown here is derived from an EMBL/GenBank/DDBJ whole genome shotgun (WGS) entry which is preliminary data.</text>
</comment>
<dbReference type="InterPro" id="IPR011110">
    <property type="entry name" value="Reg_prop"/>
</dbReference>
<gene>
    <name evidence="1" type="ORF">N5A56_006760</name>
</gene>
<name>A0ABT5S7R0_9FLAO</name>
<dbReference type="EMBL" id="JAOSLC020000003">
    <property type="protein sequence ID" value="MDD7914142.1"/>
    <property type="molecule type" value="Genomic_DNA"/>
</dbReference>
<reference evidence="1" key="1">
    <citation type="submission" date="2023-02" db="EMBL/GenBank/DDBJ databases">
        <title>Polaribacter ponticola sp. nov., isolated from seawater.</title>
        <authorList>
            <person name="Baek J.H."/>
            <person name="Kim J.M."/>
            <person name="Choi D.G."/>
            <person name="Jeon C.O."/>
        </authorList>
    </citation>
    <scope>NUCLEOTIDE SEQUENCE</scope>
    <source>
        <strain evidence="1">MSW5</strain>
    </source>
</reference>
<proteinExistence type="predicted"/>
<evidence type="ECO:0000313" key="1">
    <source>
        <dbReference type="EMBL" id="MDD7914142.1"/>
    </source>
</evidence>
<dbReference type="InterPro" id="IPR015943">
    <property type="entry name" value="WD40/YVTN_repeat-like_dom_sf"/>
</dbReference>
<keyword evidence="2" id="KW-1185">Reference proteome</keyword>
<dbReference type="Pfam" id="PF07494">
    <property type="entry name" value="Reg_prop"/>
    <property type="match status" value="1"/>
</dbReference>